<evidence type="ECO:0000313" key="2">
    <source>
        <dbReference type="EMBL" id="CAK0840243.1"/>
    </source>
</evidence>
<protein>
    <submittedName>
        <fullName evidence="2">Uncharacterized protein</fullName>
    </submittedName>
</protein>
<proteinExistence type="predicted"/>
<keyword evidence="3" id="KW-1185">Reference proteome</keyword>
<sequence length="121" mass="13274">MYPRANRLTRCQEADRQPKNFFLSSPRSPAPHLPSPPHPAHPVAAQVSLADASTVSSVNATVDADPVSSPHVEPGATSSTIRTFKLRLCNAYAWPEPVEMSRVQEPKLVEYPLAYKAEALR</sequence>
<dbReference type="Proteomes" id="UP001189429">
    <property type="component" value="Unassembled WGS sequence"/>
</dbReference>
<gene>
    <name evidence="2" type="ORF">PCOR1329_LOCUS35730</name>
</gene>
<dbReference type="EMBL" id="CAUYUJ010014362">
    <property type="protein sequence ID" value="CAK0840243.1"/>
    <property type="molecule type" value="Genomic_DNA"/>
</dbReference>
<name>A0ABN9T5C3_9DINO</name>
<feature type="compositionally biased region" description="Pro residues" evidence="1">
    <location>
        <begin position="28"/>
        <end position="40"/>
    </location>
</feature>
<reference evidence="2" key="1">
    <citation type="submission" date="2023-10" db="EMBL/GenBank/DDBJ databases">
        <authorList>
            <person name="Chen Y."/>
            <person name="Shah S."/>
            <person name="Dougan E. K."/>
            <person name="Thang M."/>
            <person name="Chan C."/>
        </authorList>
    </citation>
    <scope>NUCLEOTIDE SEQUENCE [LARGE SCALE GENOMIC DNA]</scope>
</reference>
<evidence type="ECO:0000313" key="3">
    <source>
        <dbReference type="Proteomes" id="UP001189429"/>
    </source>
</evidence>
<evidence type="ECO:0000256" key="1">
    <source>
        <dbReference type="SAM" id="MobiDB-lite"/>
    </source>
</evidence>
<organism evidence="2 3">
    <name type="scientific">Prorocentrum cordatum</name>
    <dbReference type="NCBI Taxonomy" id="2364126"/>
    <lineage>
        <taxon>Eukaryota</taxon>
        <taxon>Sar</taxon>
        <taxon>Alveolata</taxon>
        <taxon>Dinophyceae</taxon>
        <taxon>Prorocentrales</taxon>
        <taxon>Prorocentraceae</taxon>
        <taxon>Prorocentrum</taxon>
    </lineage>
</organism>
<comment type="caution">
    <text evidence="2">The sequence shown here is derived from an EMBL/GenBank/DDBJ whole genome shotgun (WGS) entry which is preliminary data.</text>
</comment>
<accession>A0ABN9T5C3</accession>
<feature type="region of interest" description="Disordered" evidence="1">
    <location>
        <begin position="1"/>
        <end position="42"/>
    </location>
</feature>